<evidence type="ECO:0000313" key="1">
    <source>
        <dbReference type="EMBL" id="QEA13936.1"/>
    </source>
</evidence>
<keyword evidence="2" id="KW-1185">Reference proteome</keyword>
<dbReference type="EMBL" id="CP042344">
    <property type="protein sequence ID" value="QEA13936.1"/>
    <property type="molecule type" value="Genomic_DNA"/>
</dbReference>
<dbReference type="AlphaFoldDB" id="A0A5B8RWH6"/>
<proteinExistence type="predicted"/>
<dbReference type="Proteomes" id="UP000321199">
    <property type="component" value="Chromosome"/>
</dbReference>
<dbReference type="KEGG" id="cof:FOZ74_13390"/>
<gene>
    <name evidence="1" type="ORF">FOZ74_13390</name>
</gene>
<organism evidence="1 2">
    <name type="scientific">Comamonas flocculans</name>
    <dbReference type="NCBI Taxonomy" id="2597701"/>
    <lineage>
        <taxon>Bacteria</taxon>
        <taxon>Pseudomonadati</taxon>
        <taxon>Pseudomonadota</taxon>
        <taxon>Betaproteobacteria</taxon>
        <taxon>Burkholderiales</taxon>
        <taxon>Comamonadaceae</taxon>
        <taxon>Comamonas</taxon>
    </lineage>
</organism>
<evidence type="ECO:0000313" key="2">
    <source>
        <dbReference type="Proteomes" id="UP000321199"/>
    </source>
</evidence>
<accession>A0A5B8RWH6</accession>
<reference evidence="1 2" key="1">
    <citation type="submission" date="2019-07" db="EMBL/GenBank/DDBJ databases">
        <title>Complete genome sequence of Comamonas sp. NLF 7-7 isolated from livestock.</title>
        <authorList>
            <person name="Kim D.H."/>
            <person name="Kim J.G."/>
        </authorList>
    </citation>
    <scope>NUCLEOTIDE SEQUENCE [LARGE SCALE GENOMIC DNA]</scope>
    <source>
        <strain evidence="1 2">NLF 7-7</strain>
    </source>
</reference>
<name>A0A5B8RWH6_9BURK</name>
<dbReference type="RefSeq" id="WP_146913521.1">
    <property type="nucleotide sequence ID" value="NZ_CP042344.1"/>
</dbReference>
<sequence length="78" mass="9036">MTETERVTAAALHQPSRPRNWAWAMSKAVAARAQMTRTPHEVRLLQPAALWKITAQHAAWWRSHIKTIKMTFTKNFVI</sequence>
<protein>
    <submittedName>
        <fullName evidence="1">Uncharacterized protein</fullName>
    </submittedName>
</protein>